<accession>A0A1E3SBG5</accession>
<dbReference type="AlphaFoldDB" id="A0A1E3SBG5"/>
<organism evidence="1 2">
    <name type="scientific">Mycobacterium sherrisii</name>
    <dbReference type="NCBI Taxonomy" id="243061"/>
    <lineage>
        <taxon>Bacteria</taxon>
        <taxon>Bacillati</taxon>
        <taxon>Actinomycetota</taxon>
        <taxon>Actinomycetes</taxon>
        <taxon>Mycobacteriales</taxon>
        <taxon>Mycobacteriaceae</taxon>
        <taxon>Mycobacterium</taxon>
        <taxon>Mycobacterium simiae complex</taxon>
    </lineage>
</organism>
<comment type="caution">
    <text evidence="1">The sequence shown here is derived from an EMBL/GenBank/DDBJ whole genome shotgun (WGS) entry which is preliminary data.</text>
</comment>
<gene>
    <name evidence="1" type="ORF">BHQ21_25565</name>
</gene>
<dbReference type="Proteomes" id="UP000094224">
    <property type="component" value="Unassembled WGS sequence"/>
</dbReference>
<protein>
    <submittedName>
        <fullName evidence="1">Uncharacterized protein</fullName>
    </submittedName>
</protein>
<evidence type="ECO:0000313" key="2">
    <source>
        <dbReference type="Proteomes" id="UP000094224"/>
    </source>
</evidence>
<reference evidence="2" key="1">
    <citation type="submission" date="2016-09" db="EMBL/GenBank/DDBJ databases">
        <authorList>
            <person name="Greninger A.L."/>
            <person name="Jerome K.R."/>
            <person name="Mcnair B."/>
            <person name="Wallis C."/>
            <person name="Fang F."/>
        </authorList>
    </citation>
    <scope>NUCLEOTIDE SEQUENCE [LARGE SCALE GENOMIC DNA]</scope>
    <source>
        <strain evidence="2">BC1_M4</strain>
    </source>
</reference>
<name>A0A1E3SBG5_9MYCO</name>
<proteinExistence type="predicted"/>
<evidence type="ECO:0000313" key="1">
    <source>
        <dbReference type="EMBL" id="ODQ98982.1"/>
    </source>
</evidence>
<keyword evidence="2" id="KW-1185">Reference proteome</keyword>
<dbReference type="EMBL" id="MIHC01000085">
    <property type="protein sequence ID" value="ODQ98982.1"/>
    <property type="molecule type" value="Genomic_DNA"/>
</dbReference>
<sequence>MMAPDMDKSPELIELIDHYEKWRRIYSYAGEAPPDEPDWEDNRLYFRIGYPYPDWSALVLEMAPDGLYRVLQVSTERRNEPVESLRGVFSRIEDAGKFIIYKVATSLMIGCNMDPLSWRWDDEGINPEVDIHIQSDAITKYVLREKPEAYFIMTRGDMPYSHLLPLSYDRLDAELLASFPDSVTSRVNP</sequence>